<dbReference type="GO" id="GO:0006352">
    <property type="term" value="P:DNA-templated transcription initiation"/>
    <property type="evidence" value="ECO:0007669"/>
    <property type="project" value="InterPro"/>
</dbReference>
<dbReference type="GO" id="GO:0003677">
    <property type="term" value="F:DNA binding"/>
    <property type="evidence" value="ECO:0007669"/>
    <property type="project" value="UniProtKB-KW"/>
</dbReference>
<dbReference type="SUPFAM" id="SSF88659">
    <property type="entry name" value="Sigma3 and sigma4 domains of RNA polymerase sigma factors"/>
    <property type="match status" value="1"/>
</dbReference>
<dbReference type="EMBL" id="CP020953">
    <property type="protein sequence ID" value="AWI06651.1"/>
    <property type="molecule type" value="Genomic_DNA"/>
</dbReference>
<dbReference type="SUPFAM" id="SSF88946">
    <property type="entry name" value="Sigma2 domain of RNA polymerase sigma factors"/>
    <property type="match status" value="1"/>
</dbReference>
<keyword evidence="3" id="KW-0731">Sigma factor</keyword>
<proteinExistence type="inferred from homology"/>
<evidence type="ECO:0000313" key="8">
    <source>
        <dbReference type="EMBL" id="AWI06651.1"/>
    </source>
</evidence>
<evidence type="ECO:0000256" key="2">
    <source>
        <dbReference type="ARBA" id="ARBA00023015"/>
    </source>
</evidence>
<feature type="domain" description="RNA polymerase sigma-70 region 2" evidence="6">
    <location>
        <begin position="22"/>
        <end position="90"/>
    </location>
</feature>
<gene>
    <name evidence="8" type="ORF">B9W14_19860</name>
</gene>
<dbReference type="InterPro" id="IPR039425">
    <property type="entry name" value="RNA_pol_sigma-70-like"/>
</dbReference>
<evidence type="ECO:0000313" key="9">
    <source>
        <dbReference type="Proteomes" id="UP000244910"/>
    </source>
</evidence>
<evidence type="ECO:0000256" key="5">
    <source>
        <dbReference type="ARBA" id="ARBA00023163"/>
    </source>
</evidence>
<accession>A0A2U8DW23</accession>
<dbReference type="GO" id="GO:0016987">
    <property type="term" value="F:sigma factor activity"/>
    <property type="evidence" value="ECO:0007669"/>
    <property type="project" value="UniProtKB-KW"/>
</dbReference>
<dbReference type="AlphaFoldDB" id="A0A2U8DW23"/>
<dbReference type="Gene3D" id="1.10.1740.10">
    <property type="match status" value="1"/>
</dbReference>
<evidence type="ECO:0000256" key="3">
    <source>
        <dbReference type="ARBA" id="ARBA00023082"/>
    </source>
</evidence>
<reference evidence="9" key="1">
    <citation type="submission" date="2017-04" db="EMBL/GenBank/DDBJ databases">
        <authorList>
            <person name="Song Y."/>
            <person name="Cho B.-K."/>
        </authorList>
    </citation>
    <scope>NUCLEOTIDE SEQUENCE [LARGE SCALE GENOMIC DNA]</scope>
    <source>
        <strain evidence="9">SL1</strain>
    </source>
</reference>
<dbReference type="Gene3D" id="1.10.10.10">
    <property type="entry name" value="Winged helix-like DNA-binding domain superfamily/Winged helix DNA-binding domain"/>
    <property type="match status" value="1"/>
</dbReference>
<keyword evidence="5" id="KW-0804">Transcription</keyword>
<dbReference type="InterPro" id="IPR013325">
    <property type="entry name" value="RNA_pol_sigma_r2"/>
</dbReference>
<protein>
    <submittedName>
        <fullName evidence="8">RNA polymerase subunit sigma-24</fullName>
    </submittedName>
</protein>
<dbReference type="PANTHER" id="PTHR43133">
    <property type="entry name" value="RNA POLYMERASE ECF-TYPE SIGMA FACTO"/>
    <property type="match status" value="1"/>
</dbReference>
<keyword evidence="4" id="KW-0238">DNA-binding</keyword>
<evidence type="ECO:0000259" key="7">
    <source>
        <dbReference type="Pfam" id="PF08281"/>
    </source>
</evidence>
<evidence type="ECO:0000256" key="4">
    <source>
        <dbReference type="ARBA" id="ARBA00023125"/>
    </source>
</evidence>
<feature type="domain" description="RNA polymerase sigma factor 70 region 4 type 2" evidence="7">
    <location>
        <begin position="126"/>
        <end position="172"/>
    </location>
</feature>
<dbReference type="InterPro" id="IPR013324">
    <property type="entry name" value="RNA_pol_sigma_r3/r4-like"/>
</dbReference>
<dbReference type="InterPro" id="IPR007627">
    <property type="entry name" value="RNA_pol_sigma70_r2"/>
</dbReference>
<sequence>MINKDNFIEGLKCKDLKALDYLVDNYSDLGLKVSFSVLNNRELSEECTNDVLLKAWDNIAFFKGSSEDFGKWFAVITKRQAIDILRREKRHSNSLELKEDLAYSTCDNVFEEVHKKLQGEALKSNLEMLDENSKEIIVRRYLKEESLDEISANLGINKSAISNRLLRIRKKLKHVFMGGKL</sequence>
<dbReference type="InterPro" id="IPR013249">
    <property type="entry name" value="RNA_pol_sigma70_r4_t2"/>
</dbReference>
<dbReference type="RefSeq" id="WP_032075338.1">
    <property type="nucleotide sequence ID" value="NZ_CP020953.1"/>
</dbReference>
<dbReference type="NCBIfam" id="TIGR02937">
    <property type="entry name" value="sigma70-ECF"/>
    <property type="match status" value="1"/>
</dbReference>
<keyword evidence="2" id="KW-0805">Transcription regulation</keyword>
<dbReference type="InterPro" id="IPR014284">
    <property type="entry name" value="RNA_pol_sigma-70_dom"/>
</dbReference>
<organism evidence="8 9">
    <name type="scientific">Clostridium drakei</name>
    <dbReference type="NCBI Taxonomy" id="332101"/>
    <lineage>
        <taxon>Bacteria</taxon>
        <taxon>Bacillati</taxon>
        <taxon>Bacillota</taxon>
        <taxon>Clostridia</taxon>
        <taxon>Eubacteriales</taxon>
        <taxon>Clostridiaceae</taxon>
        <taxon>Clostridium</taxon>
    </lineage>
</organism>
<name>A0A2U8DW23_9CLOT</name>
<dbReference type="Pfam" id="PF04542">
    <property type="entry name" value="Sigma70_r2"/>
    <property type="match status" value="1"/>
</dbReference>
<evidence type="ECO:0000256" key="1">
    <source>
        <dbReference type="ARBA" id="ARBA00010641"/>
    </source>
</evidence>
<dbReference type="InterPro" id="IPR036388">
    <property type="entry name" value="WH-like_DNA-bd_sf"/>
</dbReference>
<keyword evidence="9" id="KW-1185">Reference proteome</keyword>
<evidence type="ECO:0000259" key="6">
    <source>
        <dbReference type="Pfam" id="PF04542"/>
    </source>
</evidence>
<dbReference type="CDD" id="cd06171">
    <property type="entry name" value="Sigma70_r4"/>
    <property type="match status" value="1"/>
</dbReference>
<dbReference type="Pfam" id="PF08281">
    <property type="entry name" value="Sigma70_r4_2"/>
    <property type="match status" value="1"/>
</dbReference>
<dbReference type="KEGG" id="cdrk:B9W14_19860"/>
<dbReference type="Proteomes" id="UP000244910">
    <property type="component" value="Chromosome"/>
</dbReference>
<comment type="similarity">
    <text evidence="1">Belongs to the sigma-70 factor family. ECF subfamily.</text>
</comment>
<dbReference type="PANTHER" id="PTHR43133:SF8">
    <property type="entry name" value="RNA POLYMERASE SIGMA FACTOR HI_1459-RELATED"/>
    <property type="match status" value="1"/>
</dbReference>
<dbReference type="OrthoDB" id="2678696at2"/>